<keyword evidence="16" id="KW-1185">Reference proteome</keyword>
<evidence type="ECO:0000256" key="8">
    <source>
        <dbReference type="ARBA" id="ARBA00022989"/>
    </source>
</evidence>
<dbReference type="STRING" id="1858805.M5GCR8"/>
<dbReference type="InterPro" id="IPR050364">
    <property type="entry name" value="Cytochrome_P450_fung"/>
</dbReference>
<dbReference type="RefSeq" id="XP_040630916.1">
    <property type="nucleotide sequence ID" value="XM_040768035.1"/>
</dbReference>
<evidence type="ECO:0000256" key="5">
    <source>
        <dbReference type="ARBA" id="ARBA00022617"/>
    </source>
</evidence>
<comment type="similarity">
    <text evidence="4 14">Belongs to the cytochrome P450 family.</text>
</comment>
<sequence length="479" mass="54108">MDITHALVLGAVLALCVFYARLNSKFSRLPPGPPGLPIIGNILQVPSKLTFLKFAHWVKQYGPIYSINVLGQPWVVISDIDTAADILDRMSNETGERPRLIKANEFLEHGRNLSIMPKNDLWRAMRKATHESLNGRAITNRLFIQEEEAALQVQGLLLHPEIPIEAPVHRITSSLNMRNLYGMPSIPLQGPSPSHRLEEIGKVLFDAMVPGRSAVNIFPPLKYLIARSQWLRGPADKIYKESTDECIKLLRSEPVDGDRFLSSALREKQSIHGMCLEDSAWLVGMLHLVAQYTTSIAILWLIMAFTLYPEVVKKGQLELDSVVGHHPPTFEDLTQLPYLEAIVKEVLRWRPPGPMSVAINRDPTAYSNGHGFNPDRFLTSENEIREPPSDTHDDFLSFGYGRRVCPGREVAIRTLKICAAYLLWAFDFQKARDDDGNELFPNDMDMMDVGPTVYPAPFQSQMIPRHPDLEERLRHCGPK</sequence>
<organism evidence="15 16">
    <name type="scientific">Dacryopinax primogenitus (strain DJM 731)</name>
    <name type="common">Brown rot fungus</name>
    <dbReference type="NCBI Taxonomy" id="1858805"/>
    <lineage>
        <taxon>Eukaryota</taxon>
        <taxon>Fungi</taxon>
        <taxon>Dikarya</taxon>
        <taxon>Basidiomycota</taxon>
        <taxon>Agaricomycotina</taxon>
        <taxon>Dacrymycetes</taxon>
        <taxon>Dacrymycetales</taxon>
        <taxon>Dacrymycetaceae</taxon>
        <taxon>Dacryopinax</taxon>
    </lineage>
</organism>
<dbReference type="Pfam" id="PF00067">
    <property type="entry name" value="p450"/>
    <property type="match status" value="1"/>
</dbReference>
<evidence type="ECO:0000256" key="1">
    <source>
        <dbReference type="ARBA" id="ARBA00001971"/>
    </source>
</evidence>
<name>M5GCR8_DACPD</name>
<dbReference type="EMBL" id="JH795858">
    <property type="protein sequence ID" value="EJU04022.1"/>
    <property type="molecule type" value="Genomic_DNA"/>
</dbReference>
<dbReference type="InterPro" id="IPR001128">
    <property type="entry name" value="Cyt_P450"/>
</dbReference>
<accession>M5GCR8</accession>
<keyword evidence="8" id="KW-1133">Transmembrane helix</keyword>
<dbReference type="InterPro" id="IPR036396">
    <property type="entry name" value="Cyt_P450_sf"/>
</dbReference>
<evidence type="ECO:0000256" key="12">
    <source>
        <dbReference type="ARBA" id="ARBA00023136"/>
    </source>
</evidence>
<keyword evidence="7 13" id="KW-0479">Metal-binding</keyword>
<evidence type="ECO:0000256" key="13">
    <source>
        <dbReference type="PIRSR" id="PIRSR602401-1"/>
    </source>
</evidence>
<dbReference type="PANTHER" id="PTHR46300">
    <property type="entry name" value="P450, PUTATIVE (EUROFUNG)-RELATED-RELATED"/>
    <property type="match status" value="1"/>
</dbReference>
<evidence type="ECO:0000256" key="3">
    <source>
        <dbReference type="ARBA" id="ARBA00005179"/>
    </source>
</evidence>
<protein>
    <submittedName>
        <fullName evidence="15">Cytochrome P450</fullName>
    </submittedName>
</protein>
<comment type="subcellular location">
    <subcellularLocation>
        <location evidence="2">Membrane</location>
    </subcellularLocation>
</comment>
<evidence type="ECO:0000256" key="9">
    <source>
        <dbReference type="ARBA" id="ARBA00023002"/>
    </source>
</evidence>
<dbReference type="InterPro" id="IPR002401">
    <property type="entry name" value="Cyt_P450_E_grp-I"/>
</dbReference>
<evidence type="ECO:0000256" key="2">
    <source>
        <dbReference type="ARBA" id="ARBA00004370"/>
    </source>
</evidence>
<dbReference type="HOGENOM" id="CLU_001570_2_3_1"/>
<dbReference type="PRINTS" id="PR00385">
    <property type="entry name" value="P450"/>
</dbReference>
<keyword evidence="9 14" id="KW-0560">Oxidoreductase</keyword>
<dbReference type="AlphaFoldDB" id="M5GCR8"/>
<proteinExistence type="inferred from homology"/>
<reference evidence="15 16" key="1">
    <citation type="journal article" date="2012" name="Science">
        <title>The Paleozoic origin of enzymatic lignin decomposition reconstructed from 31 fungal genomes.</title>
        <authorList>
            <person name="Floudas D."/>
            <person name="Binder M."/>
            <person name="Riley R."/>
            <person name="Barry K."/>
            <person name="Blanchette R.A."/>
            <person name="Henrissat B."/>
            <person name="Martinez A.T."/>
            <person name="Otillar R."/>
            <person name="Spatafora J.W."/>
            <person name="Yadav J.S."/>
            <person name="Aerts A."/>
            <person name="Benoit I."/>
            <person name="Boyd A."/>
            <person name="Carlson A."/>
            <person name="Copeland A."/>
            <person name="Coutinho P.M."/>
            <person name="de Vries R.P."/>
            <person name="Ferreira P."/>
            <person name="Findley K."/>
            <person name="Foster B."/>
            <person name="Gaskell J."/>
            <person name="Glotzer D."/>
            <person name="Gorecki P."/>
            <person name="Heitman J."/>
            <person name="Hesse C."/>
            <person name="Hori C."/>
            <person name="Igarashi K."/>
            <person name="Jurgens J.A."/>
            <person name="Kallen N."/>
            <person name="Kersten P."/>
            <person name="Kohler A."/>
            <person name="Kuees U."/>
            <person name="Kumar T.K.A."/>
            <person name="Kuo A."/>
            <person name="LaButti K."/>
            <person name="Larrondo L.F."/>
            <person name="Lindquist E."/>
            <person name="Ling A."/>
            <person name="Lombard V."/>
            <person name="Lucas S."/>
            <person name="Lundell T."/>
            <person name="Martin R."/>
            <person name="McLaughlin D.J."/>
            <person name="Morgenstern I."/>
            <person name="Morin E."/>
            <person name="Murat C."/>
            <person name="Nagy L.G."/>
            <person name="Nolan M."/>
            <person name="Ohm R.A."/>
            <person name="Patyshakuliyeva A."/>
            <person name="Rokas A."/>
            <person name="Ruiz-Duenas F.J."/>
            <person name="Sabat G."/>
            <person name="Salamov A."/>
            <person name="Samejima M."/>
            <person name="Schmutz J."/>
            <person name="Slot J.C."/>
            <person name="St John F."/>
            <person name="Stenlid J."/>
            <person name="Sun H."/>
            <person name="Sun S."/>
            <person name="Syed K."/>
            <person name="Tsang A."/>
            <person name="Wiebenga A."/>
            <person name="Young D."/>
            <person name="Pisabarro A."/>
            <person name="Eastwood D.C."/>
            <person name="Martin F."/>
            <person name="Cullen D."/>
            <person name="Grigoriev I.V."/>
            <person name="Hibbett D.S."/>
        </authorList>
    </citation>
    <scope>NUCLEOTIDE SEQUENCE [LARGE SCALE GENOMIC DNA]</scope>
    <source>
        <strain evidence="15 16">DJM-731 SS1</strain>
    </source>
</reference>
<comment type="cofactor">
    <cofactor evidence="1 13">
        <name>heme</name>
        <dbReference type="ChEBI" id="CHEBI:30413"/>
    </cofactor>
</comment>
<dbReference type="Gene3D" id="1.10.630.10">
    <property type="entry name" value="Cytochrome P450"/>
    <property type="match status" value="1"/>
</dbReference>
<dbReference type="Proteomes" id="UP000030653">
    <property type="component" value="Unassembled WGS sequence"/>
</dbReference>
<evidence type="ECO:0000256" key="4">
    <source>
        <dbReference type="ARBA" id="ARBA00010617"/>
    </source>
</evidence>
<evidence type="ECO:0000256" key="14">
    <source>
        <dbReference type="RuleBase" id="RU000461"/>
    </source>
</evidence>
<feature type="binding site" description="axial binding residue" evidence="13">
    <location>
        <position position="405"/>
    </location>
    <ligand>
        <name>heme</name>
        <dbReference type="ChEBI" id="CHEBI:30413"/>
    </ligand>
    <ligandPart>
        <name>Fe</name>
        <dbReference type="ChEBI" id="CHEBI:18248"/>
    </ligandPart>
</feature>
<dbReference type="GO" id="GO:0004497">
    <property type="term" value="F:monooxygenase activity"/>
    <property type="evidence" value="ECO:0007669"/>
    <property type="project" value="UniProtKB-KW"/>
</dbReference>
<evidence type="ECO:0000256" key="7">
    <source>
        <dbReference type="ARBA" id="ARBA00022723"/>
    </source>
</evidence>
<dbReference type="PRINTS" id="PR00463">
    <property type="entry name" value="EP450I"/>
</dbReference>
<dbReference type="SUPFAM" id="SSF48264">
    <property type="entry name" value="Cytochrome P450"/>
    <property type="match status" value="1"/>
</dbReference>
<gene>
    <name evidence="15" type="ORF">DACRYDRAFT_105092</name>
</gene>
<evidence type="ECO:0000256" key="6">
    <source>
        <dbReference type="ARBA" id="ARBA00022692"/>
    </source>
</evidence>
<keyword evidence="5 13" id="KW-0349">Heme</keyword>
<dbReference type="GO" id="GO:0016705">
    <property type="term" value="F:oxidoreductase activity, acting on paired donors, with incorporation or reduction of molecular oxygen"/>
    <property type="evidence" value="ECO:0007669"/>
    <property type="project" value="InterPro"/>
</dbReference>
<dbReference type="PROSITE" id="PS00086">
    <property type="entry name" value="CYTOCHROME_P450"/>
    <property type="match status" value="1"/>
</dbReference>
<evidence type="ECO:0000256" key="10">
    <source>
        <dbReference type="ARBA" id="ARBA00023004"/>
    </source>
</evidence>
<dbReference type="GO" id="GO:0005506">
    <property type="term" value="F:iron ion binding"/>
    <property type="evidence" value="ECO:0007669"/>
    <property type="project" value="InterPro"/>
</dbReference>
<keyword evidence="10 13" id="KW-0408">Iron</keyword>
<dbReference type="PANTHER" id="PTHR46300:SF2">
    <property type="entry name" value="CYTOCHROME P450 MONOOXYGENASE ALNH-RELATED"/>
    <property type="match status" value="1"/>
</dbReference>
<evidence type="ECO:0000256" key="11">
    <source>
        <dbReference type="ARBA" id="ARBA00023033"/>
    </source>
</evidence>
<evidence type="ECO:0000313" key="15">
    <source>
        <dbReference type="EMBL" id="EJU04022.1"/>
    </source>
</evidence>
<comment type="pathway">
    <text evidence="3">Secondary metabolite biosynthesis.</text>
</comment>
<dbReference type="InterPro" id="IPR017972">
    <property type="entry name" value="Cyt_P450_CS"/>
</dbReference>
<keyword evidence="11 14" id="KW-0503">Monooxygenase</keyword>
<dbReference type="GO" id="GO:0016020">
    <property type="term" value="C:membrane"/>
    <property type="evidence" value="ECO:0007669"/>
    <property type="project" value="UniProtKB-SubCell"/>
</dbReference>
<dbReference type="GO" id="GO:0020037">
    <property type="term" value="F:heme binding"/>
    <property type="evidence" value="ECO:0007669"/>
    <property type="project" value="InterPro"/>
</dbReference>
<dbReference type="OrthoDB" id="2789670at2759"/>
<keyword evidence="6" id="KW-0812">Transmembrane</keyword>
<keyword evidence="12" id="KW-0472">Membrane</keyword>
<dbReference type="GeneID" id="63683097"/>
<evidence type="ECO:0000313" key="16">
    <source>
        <dbReference type="Proteomes" id="UP000030653"/>
    </source>
</evidence>